<gene>
    <name evidence="7" type="primary">Lrrc46</name>
    <name evidence="7" type="ORF">PODPOD_R08798</name>
</gene>
<dbReference type="SUPFAM" id="SSF52058">
    <property type="entry name" value="L domain-like"/>
    <property type="match status" value="1"/>
</dbReference>
<evidence type="ECO:0000256" key="5">
    <source>
        <dbReference type="ARBA" id="ARBA00023273"/>
    </source>
</evidence>
<reference evidence="7 8" key="1">
    <citation type="submission" date="2019-09" db="EMBL/GenBank/DDBJ databases">
        <title>Bird 10,000 Genomes (B10K) Project - Family phase.</title>
        <authorList>
            <person name="Zhang G."/>
        </authorList>
    </citation>
    <scope>NUCLEOTIDE SEQUENCE [LARGE SCALE GENOMIC DNA]</scope>
    <source>
        <strain evidence="7">B10K-DU-009-04</strain>
        <tissue evidence="7">Mixed tissue sample</tissue>
    </source>
</reference>
<evidence type="ECO:0000313" key="8">
    <source>
        <dbReference type="Proteomes" id="UP000555275"/>
    </source>
</evidence>
<sequence>PTGREQTSPGVTLTDSLIATRNLPWLVEPPHPERRSMELLSPSTIRLDRENICAIGRLQMLQEIHSLYLQQNQIKKIENLGCFPNLRFLSLAGNCICRVENLQPLQHLRVLDLSHNQIQTLDPEELPRSLRLLDLTGNECTHQHGYREMVVGALPHLLQLDTQPVRGSVGEEEEEGDSASSEDEDDELLSELSGPFAAGRDFFADLHRDLAGRSRRRRREALEEHRTRLQELQERLVLLLPPAPL</sequence>
<evidence type="ECO:0000256" key="1">
    <source>
        <dbReference type="ARBA" id="ARBA00004138"/>
    </source>
</evidence>
<dbReference type="PROSITE" id="PS51450">
    <property type="entry name" value="LRR"/>
    <property type="match status" value="3"/>
</dbReference>
<name>A0A7L0TIM1_PODPO</name>
<evidence type="ECO:0000313" key="7">
    <source>
        <dbReference type="EMBL" id="NXL54547.1"/>
    </source>
</evidence>
<keyword evidence="2" id="KW-0433">Leucine-rich repeat</keyword>
<keyword evidence="5" id="KW-0966">Cell projection</keyword>
<dbReference type="Proteomes" id="UP000555275">
    <property type="component" value="Unassembled WGS sequence"/>
</dbReference>
<proteinExistence type="predicted"/>
<feature type="region of interest" description="Disordered" evidence="6">
    <location>
        <begin position="166"/>
        <end position="189"/>
    </location>
</feature>
<dbReference type="PANTHER" id="PTHR45973">
    <property type="entry name" value="PROTEIN PHOSPHATASE 1 REGULATORY SUBUNIT SDS22-RELATED"/>
    <property type="match status" value="1"/>
</dbReference>
<feature type="non-terminal residue" evidence="7">
    <location>
        <position position="245"/>
    </location>
</feature>
<dbReference type="Gene3D" id="3.80.10.10">
    <property type="entry name" value="Ribonuclease Inhibitor"/>
    <property type="match status" value="1"/>
</dbReference>
<dbReference type="OrthoDB" id="7451790at2759"/>
<comment type="caution">
    <text evidence="7">The sequence shown here is derived from an EMBL/GenBank/DDBJ whole genome shotgun (WGS) entry which is preliminary data.</text>
</comment>
<organism evidence="7 8">
    <name type="scientific">Podilymbus podiceps</name>
    <name type="common">Pied-billed grebe</name>
    <dbReference type="NCBI Taxonomy" id="9252"/>
    <lineage>
        <taxon>Eukaryota</taxon>
        <taxon>Metazoa</taxon>
        <taxon>Chordata</taxon>
        <taxon>Craniata</taxon>
        <taxon>Vertebrata</taxon>
        <taxon>Euteleostomi</taxon>
        <taxon>Archelosauria</taxon>
        <taxon>Archosauria</taxon>
        <taxon>Dinosauria</taxon>
        <taxon>Saurischia</taxon>
        <taxon>Theropoda</taxon>
        <taxon>Coelurosauria</taxon>
        <taxon>Aves</taxon>
        <taxon>Neognathae</taxon>
        <taxon>Neoaves</taxon>
        <taxon>Mirandornithes</taxon>
        <taxon>Podicipediformes</taxon>
        <taxon>Podicipedidae</taxon>
        <taxon>Podilymbus</taxon>
    </lineage>
</organism>
<dbReference type="SMART" id="SM00365">
    <property type="entry name" value="LRR_SD22"/>
    <property type="match status" value="3"/>
</dbReference>
<dbReference type="PANTHER" id="PTHR45973:SF9">
    <property type="entry name" value="LEUCINE-RICH REPEAT-CONTAINING PROTEIN 46"/>
    <property type="match status" value="1"/>
</dbReference>
<keyword evidence="4" id="KW-0969">Cilium</keyword>
<dbReference type="Pfam" id="PF14580">
    <property type="entry name" value="LRR_9"/>
    <property type="match status" value="1"/>
</dbReference>
<evidence type="ECO:0000256" key="6">
    <source>
        <dbReference type="SAM" id="MobiDB-lite"/>
    </source>
</evidence>
<dbReference type="AlphaFoldDB" id="A0A7L0TIM1"/>
<dbReference type="InterPro" id="IPR003591">
    <property type="entry name" value="Leu-rich_rpt_typical-subtyp"/>
</dbReference>
<accession>A0A7L0TIM1</accession>
<dbReference type="InterPro" id="IPR050576">
    <property type="entry name" value="Cilia_flagella_integrity"/>
</dbReference>
<dbReference type="InterPro" id="IPR032675">
    <property type="entry name" value="LRR_dom_sf"/>
</dbReference>
<dbReference type="SMART" id="SM00369">
    <property type="entry name" value="LRR_TYP"/>
    <property type="match status" value="2"/>
</dbReference>
<keyword evidence="8" id="KW-1185">Reference proteome</keyword>
<evidence type="ECO:0000256" key="4">
    <source>
        <dbReference type="ARBA" id="ARBA00023069"/>
    </source>
</evidence>
<feature type="compositionally biased region" description="Acidic residues" evidence="6">
    <location>
        <begin position="170"/>
        <end position="189"/>
    </location>
</feature>
<dbReference type="EMBL" id="VXAO01003230">
    <property type="protein sequence ID" value="NXL54547.1"/>
    <property type="molecule type" value="Genomic_DNA"/>
</dbReference>
<feature type="non-terminal residue" evidence="7">
    <location>
        <position position="1"/>
    </location>
</feature>
<evidence type="ECO:0000256" key="2">
    <source>
        <dbReference type="ARBA" id="ARBA00022614"/>
    </source>
</evidence>
<dbReference type="InterPro" id="IPR001611">
    <property type="entry name" value="Leu-rich_rpt"/>
</dbReference>
<protein>
    <submittedName>
        <fullName evidence="7">LRC46 protein</fullName>
    </submittedName>
</protein>
<comment type="subcellular location">
    <subcellularLocation>
        <location evidence="1">Cell projection</location>
        <location evidence="1">Cilium</location>
    </subcellularLocation>
</comment>
<evidence type="ECO:0000256" key="3">
    <source>
        <dbReference type="ARBA" id="ARBA00022737"/>
    </source>
</evidence>
<keyword evidence="3" id="KW-0677">Repeat</keyword>